<dbReference type="PANTHER" id="PTHR13271:SF151">
    <property type="entry name" value="SET DOMAIN-CONTAINING PROTEIN 4"/>
    <property type="match status" value="1"/>
</dbReference>
<keyword evidence="5" id="KW-0732">Signal</keyword>
<evidence type="ECO:0000256" key="2">
    <source>
        <dbReference type="ARBA" id="ARBA00022679"/>
    </source>
</evidence>
<dbReference type="AlphaFoldDB" id="R7QEY5"/>
<dbReference type="PROSITE" id="PS51565">
    <property type="entry name" value="SAM_MT85_SETD3"/>
    <property type="match status" value="1"/>
</dbReference>
<dbReference type="InterPro" id="IPR036464">
    <property type="entry name" value="Rubisco_LSMT_subst-bd_sf"/>
</dbReference>
<dbReference type="PANTHER" id="PTHR13271">
    <property type="entry name" value="UNCHARACTERIZED PUTATIVE METHYLTRANSFERASE"/>
    <property type="match status" value="1"/>
</dbReference>
<dbReference type="EMBL" id="HG001794">
    <property type="protein sequence ID" value="CDF36654.1"/>
    <property type="molecule type" value="Genomic_DNA"/>
</dbReference>
<dbReference type="EC" id="2.1.1.85" evidence="4"/>
<evidence type="ECO:0000313" key="7">
    <source>
        <dbReference type="Proteomes" id="UP000012073"/>
    </source>
</evidence>
<dbReference type="GO" id="GO:0016279">
    <property type="term" value="F:protein-lysine N-methyltransferase activity"/>
    <property type="evidence" value="ECO:0007669"/>
    <property type="project" value="TreeGrafter"/>
</dbReference>
<organism evidence="6 7">
    <name type="scientific">Chondrus crispus</name>
    <name type="common">Carrageen Irish moss</name>
    <name type="synonym">Polymorpha crispa</name>
    <dbReference type="NCBI Taxonomy" id="2769"/>
    <lineage>
        <taxon>Eukaryota</taxon>
        <taxon>Rhodophyta</taxon>
        <taxon>Florideophyceae</taxon>
        <taxon>Rhodymeniophycidae</taxon>
        <taxon>Gigartinales</taxon>
        <taxon>Gigartinaceae</taxon>
        <taxon>Chondrus</taxon>
    </lineage>
</organism>
<reference evidence="7" key="1">
    <citation type="journal article" date="2013" name="Proc. Natl. Acad. Sci. U.S.A.">
        <title>Genome structure and metabolic features in the red seaweed Chondrus crispus shed light on evolution of the Archaeplastida.</title>
        <authorList>
            <person name="Collen J."/>
            <person name="Porcel B."/>
            <person name="Carre W."/>
            <person name="Ball S.G."/>
            <person name="Chaparro C."/>
            <person name="Tonon T."/>
            <person name="Barbeyron T."/>
            <person name="Michel G."/>
            <person name="Noel B."/>
            <person name="Valentin K."/>
            <person name="Elias M."/>
            <person name="Artiguenave F."/>
            <person name="Arun A."/>
            <person name="Aury J.M."/>
            <person name="Barbosa-Neto J.F."/>
            <person name="Bothwell J.H."/>
            <person name="Bouget F.Y."/>
            <person name="Brillet L."/>
            <person name="Cabello-Hurtado F."/>
            <person name="Capella-Gutierrez S."/>
            <person name="Charrier B."/>
            <person name="Cladiere L."/>
            <person name="Cock J.M."/>
            <person name="Coelho S.M."/>
            <person name="Colleoni C."/>
            <person name="Czjzek M."/>
            <person name="Da Silva C."/>
            <person name="Delage L."/>
            <person name="Denoeud F."/>
            <person name="Deschamps P."/>
            <person name="Dittami S.M."/>
            <person name="Gabaldon T."/>
            <person name="Gachon C.M."/>
            <person name="Groisillier A."/>
            <person name="Herve C."/>
            <person name="Jabbari K."/>
            <person name="Katinka M."/>
            <person name="Kloareg B."/>
            <person name="Kowalczyk N."/>
            <person name="Labadie K."/>
            <person name="Leblanc C."/>
            <person name="Lopez P.J."/>
            <person name="McLachlan D.H."/>
            <person name="Meslet-Cladiere L."/>
            <person name="Moustafa A."/>
            <person name="Nehr Z."/>
            <person name="Nyvall Collen P."/>
            <person name="Panaud O."/>
            <person name="Partensky F."/>
            <person name="Poulain J."/>
            <person name="Rensing S.A."/>
            <person name="Rousvoal S."/>
            <person name="Samson G."/>
            <person name="Symeonidi A."/>
            <person name="Weissenbach J."/>
            <person name="Zambounis A."/>
            <person name="Wincker P."/>
            <person name="Boyen C."/>
        </authorList>
    </citation>
    <scope>NUCLEOTIDE SEQUENCE [LARGE SCALE GENOMIC DNA]</scope>
    <source>
        <strain evidence="7">cv. Stackhouse</strain>
    </source>
</reference>
<dbReference type="GeneID" id="17324186"/>
<keyword evidence="1 4" id="KW-0489">Methyltransferase</keyword>
<comment type="catalytic activity">
    <reaction evidence="4">
        <text>L-histidyl-[protein] + S-adenosyl-L-methionine = N(tele)-methyl-L-histidyl-[protein] + S-adenosyl-L-homocysteine + H(+)</text>
        <dbReference type="Rhea" id="RHEA:19369"/>
        <dbReference type="Rhea" id="RHEA-COMP:9745"/>
        <dbReference type="Rhea" id="RHEA-COMP:11600"/>
        <dbReference type="ChEBI" id="CHEBI:15378"/>
        <dbReference type="ChEBI" id="CHEBI:16367"/>
        <dbReference type="ChEBI" id="CHEBI:29979"/>
        <dbReference type="ChEBI" id="CHEBI:57856"/>
        <dbReference type="ChEBI" id="CHEBI:59789"/>
        <dbReference type="EC" id="2.1.1.85"/>
    </reaction>
</comment>
<gene>
    <name evidence="6" type="ORF">CHC_T00004925001</name>
</gene>
<dbReference type="InterPro" id="IPR025785">
    <property type="entry name" value="SETD3"/>
</dbReference>
<evidence type="ECO:0000256" key="4">
    <source>
        <dbReference type="PROSITE-ProRule" id="PRU00898"/>
    </source>
</evidence>
<name>R7QEY5_CHOCR</name>
<feature type="chain" id="PRO_5004454520" description="protein-histidine N-methyltransferase" evidence="5">
    <location>
        <begin position="21"/>
        <end position="326"/>
    </location>
</feature>
<accession>R7QEY5</accession>
<dbReference type="GO" id="GO:0018064">
    <property type="term" value="F:protein-L-histidine N-tele-methyltransferase activity"/>
    <property type="evidence" value="ECO:0007669"/>
    <property type="project" value="UniProtKB-EC"/>
</dbReference>
<evidence type="ECO:0000313" key="6">
    <source>
        <dbReference type="EMBL" id="CDF36654.1"/>
    </source>
</evidence>
<dbReference type="KEGG" id="ccp:CHC_T00004925001"/>
<evidence type="ECO:0000256" key="5">
    <source>
        <dbReference type="SAM" id="SignalP"/>
    </source>
</evidence>
<dbReference type="InterPro" id="IPR050600">
    <property type="entry name" value="SETD3_SETD6_MTase"/>
</dbReference>
<dbReference type="Gramene" id="CDF36654">
    <property type="protein sequence ID" value="CDF36654"/>
    <property type="gene ID" value="CHC_T00004925001"/>
</dbReference>
<dbReference type="RefSeq" id="XP_005716473.1">
    <property type="nucleotide sequence ID" value="XM_005716416.1"/>
</dbReference>
<dbReference type="Gene3D" id="3.90.1420.10">
    <property type="entry name" value="Rubisco LSMT, substrate-binding domain"/>
    <property type="match status" value="1"/>
</dbReference>
<keyword evidence="2 4" id="KW-0808">Transferase</keyword>
<protein>
    <recommendedName>
        <fullName evidence="4">protein-histidine N-methyltransferase</fullName>
        <ecNumber evidence="4">2.1.1.85</ecNumber>
    </recommendedName>
</protein>
<dbReference type="Gene3D" id="3.90.1410.10">
    <property type="entry name" value="set domain protein methyltransferase, domain 1"/>
    <property type="match status" value="1"/>
</dbReference>
<evidence type="ECO:0000256" key="1">
    <source>
        <dbReference type="ARBA" id="ARBA00022603"/>
    </source>
</evidence>
<dbReference type="InterPro" id="IPR046341">
    <property type="entry name" value="SET_dom_sf"/>
</dbReference>
<sequence>MPSLTLVLQLLLESAAPSSRFAPYINALPASFSIPLCAFSPDDLLALAPSRAAEAAIKTLRATARDYTHIYSLLHRNKIPGLPASLLSWDNYVWATAVAMTRQNQIPAGKGTQCALVPVWDMCNHSPGPATTAVGLSADGEVVVESKAMRDFEEGEAITMSYGERPNVELLLYSGFVQTDNEYDKVALDLRLTKEMALAKFKANVVLGKVNMTVEELEGEQGWIVPLTVDASNESAERALGVARVMVARKESVGRLLKGGEESMRKPLEGEEEDKARRVVREAAERKVQEYKEVREGVSKAAQELIGKLHEEEKKVYQHVLACLET</sequence>
<dbReference type="Proteomes" id="UP000012073">
    <property type="component" value="Unassembled WGS sequence"/>
</dbReference>
<dbReference type="PhylomeDB" id="R7QEY5"/>
<proteinExistence type="inferred from homology"/>
<comment type="similarity">
    <text evidence="4">Belongs to the class V-like SAM-binding methyltransferase superfamily. SETD3 actin-histidine methyltransferase family.</text>
</comment>
<dbReference type="GO" id="GO:0032259">
    <property type="term" value="P:methylation"/>
    <property type="evidence" value="ECO:0007669"/>
    <property type="project" value="UniProtKB-KW"/>
</dbReference>
<dbReference type="SUPFAM" id="SSF82199">
    <property type="entry name" value="SET domain"/>
    <property type="match status" value="1"/>
</dbReference>
<dbReference type="OrthoDB" id="441812at2759"/>
<feature type="signal peptide" evidence="5">
    <location>
        <begin position="1"/>
        <end position="20"/>
    </location>
</feature>
<keyword evidence="7" id="KW-1185">Reference proteome</keyword>
<keyword evidence="3 4" id="KW-0949">S-adenosyl-L-methionine</keyword>
<evidence type="ECO:0000256" key="3">
    <source>
        <dbReference type="ARBA" id="ARBA00022691"/>
    </source>
</evidence>